<keyword evidence="2" id="KW-0520">NAD</keyword>
<dbReference type="SUPFAM" id="SSF51395">
    <property type="entry name" value="FMN-linked oxidoreductases"/>
    <property type="match status" value="1"/>
</dbReference>
<evidence type="ECO:0000256" key="2">
    <source>
        <dbReference type="ARBA" id="ARBA00023027"/>
    </source>
</evidence>
<dbReference type="InterPro" id="IPR013785">
    <property type="entry name" value="Aldolase_TIM"/>
</dbReference>
<evidence type="ECO:0000313" key="6">
    <source>
        <dbReference type="Proteomes" id="UP000765509"/>
    </source>
</evidence>
<accession>A0A9Q3IGN0</accession>
<organism evidence="5 6">
    <name type="scientific">Austropuccinia psidii MF-1</name>
    <dbReference type="NCBI Taxonomy" id="1389203"/>
    <lineage>
        <taxon>Eukaryota</taxon>
        <taxon>Fungi</taxon>
        <taxon>Dikarya</taxon>
        <taxon>Basidiomycota</taxon>
        <taxon>Pucciniomycotina</taxon>
        <taxon>Pucciniomycetes</taxon>
        <taxon>Pucciniales</taxon>
        <taxon>Sphaerophragmiaceae</taxon>
        <taxon>Austropuccinia</taxon>
    </lineage>
</organism>
<dbReference type="GO" id="GO:0017150">
    <property type="term" value="F:tRNA dihydrouridine synthase activity"/>
    <property type="evidence" value="ECO:0007669"/>
    <property type="project" value="TreeGrafter"/>
</dbReference>
<dbReference type="AlphaFoldDB" id="A0A9Q3IGN0"/>
<dbReference type="Proteomes" id="UP000765509">
    <property type="component" value="Unassembled WGS sequence"/>
</dbReference>
<feature type="region of interest" description="Disordered" evidence="3">
    <location>
        <begin position="611"/>
        <end position="631"/>
    </location>
</feature>
<dbReference type="EMBL" id="AVOT02047173">
    <property type="protein sequence ID" value="MBW0542441.1"/>
    <property type="molecule type" value="Genomic_DNA"/>
</dbReference>
<dbReference type="PANTHER" id="PTHR11082">
    <property type="entry name" value="TRNA-DIHYDROURIDINE SYNTHASE"/>
    <property type="match status" value="1"/>
</dbReference>
<keyword evidence="6" id="KW-1185">Reference proteome</keyword>
<proteinExistence type="predicted"/>
<evidence type="ECO:0000256" key="3">
    <source>
        <dbReference type="SAM" id="MobiDB-lite"/>
    </source>
</evidence>
<dbReference type="InterPro" id="IPR035587">
    <property type="entry name" value="DUS-like_FMN-bd"/>
</dbReference>
<evidence type="ECO:0000313" key="5">
    <source>
        <dbReference type="EMBL" id="MBW0542441.1"/>
    </source>
</evidence>
<reference evidence="5" key="1">
    <citation type="submission" date="2021-03" db="EMBL/GenBank/DDBJ databases">
        <title>Draft genome sequence of rust myrtle Austropuccinia psidii MF-1, a brazilian biotype.</title>
        <authorList>
            <person name="Quecine M.C."/>
            <person name="Pachon D.M.R."/>
            <person name="Bonatelli M.L."/>
            <person name="Correr F.H."/>
            <person name="Franceschini L.M."/>
            <person name="Leite T.F."/>
            <person name="Margarido G.R.A."/>
            <person name="Almeida C.A."/>
            <person name="Ferrarezi J.A."/>
            <person name="Labate C.A."/>
        </authorList>
    </citation>
    <scope>NUCLEOTIDE SEQUENCE</scope>
    <source>
        <strain evidence="5">MF-1</strain>
    </source>
</reference>
<comment type="caution">
    <text evidence="5">The sequence shown here is derived from an EMBL/GenBank/DDBJ whole genome shotgun (WGS) entry which is preliminary data.</text>
</comment>
<gene>
    <name evidence="5" type="ORF">O181_082156</name>
</gene>
<dbReference type="CDD" id="cd02801">
    <property type="entry name" value="DUS_like_FMN"/>
    <property type="match status" value="1"/>
</dbReference>
<dbReference type="OrthoDB" id="2506535at2759"/>
<sequence length="631" mass="71453">MRLPQLFIVSSTTSRRSSWLLSSKRRSIQPFRLVSTWTYSTTGLNSRTARMPVALDRSKREGYEFYRDVLQSPKFIVAPMVDGSELAWRILSRYYGAELCYTPMIHAALFAEPRNTKYRQEQFDVASVEEGAEQLDRPLIAQFCANEPATLLSASDLIIRPGDPESTEILHRVDGFDLNLGCPQGIAKKGKYGAFLMDHLDLISQLISHLHQHSPLPVTAKFRRFQTIQETNSYTELLIKSGAQILTLHGRTREQKGQFTGLADWKMIEAAVRTSHQHKIPIFGNGNVLTSFDALRLIDETGADGVMTAEGNLYNPAIFAPLNPDFIKKYRDNLPQKFKDGFELIDQEYRDPEGLLGSKESLLHYPNCTKVASQYLMICRTLDTRTATSAIKGHLYKLFRSVFDTGRYNDIREVLAQISWFPKSKEPTSTPTDEPPSGKRDKATYPAVLDQFQHVIDLIKQRLETDRTNGLLNEADIDMSIQIGKDEGTTDYLKRLQIPYSRCQPYVRPLQELVSKKSSDEKTHTPSDAASDQPPKTIQLLGPPKCSNPAGCLNSGAAKCKWTLCKTCCAQKTSIENSSESNMAERDDEMKCEVHSLRAKLEIEKRRLKAEKRKQKLVTQQRQPKQPRLAV</sequence>
<keyword evidence="1" id="KW-0521">NADP</keyword>
<dbReference type="Gene3D" id="3.20.20.70">
    <property type="entry name" value="Aldolase class I"/>
    <property type="match status" value="1"/>
</dbReference>
<protein>
    <recommendedName>
        <fullName evidence="4">DUS-like FMN-binding domain-containing protein</fullName>
    </recommendedName>
</protein>
<evidence type="ECO:0000256" key="1">
    <source>
        <dbReference type="ARBA" id="ARBA00022857"/>
    </source>
</evidence>
<evidence type="ECO:0000259" key="4">
    <source>
        <dbReference type="Pfam" id="PF01207"/>
    </source>
</evidence>
<feature type="domain" description="DUS-like FMN-binding" evidence="4">
    <location>
        <begin position="77"/>
        <end position="364"/>
    </location>
</feature>
<feature type="region of interest" description="Disordered" evidence="3">
    <location>
        <begin position="515"/>
        <end position="536"/>
    </location>
</feature>
<feature type="compositionally biased region" description="Polar residues" evidence="3">
    <location>
        <begin position="526"/>
        <end position="536"/>
    </location>
</feature>
<name>A0A9Q3IGN0_9BASI</name>
<dbReference type="Pfam" id="PF01207">
    <property type="entry name" value="Dus"/>
    <property type="match status" value="1"/>
</dbReference>
<dbReference type="PANTHER" id="PTHR11082:SF5">
    <property type="entry name" value="TRNA-DIHYDROURIDINE(16_17) SYNTHASE [NAD(P)(+)]-LIKE"/>
    <property type="match status" value="1"/>
</dbReference>
<feature type="compositionally biased region" description="Basic and acidic residues" evidence="3">
    <location>
        <begin position="515"/>
        <end position="525"/>
    </location>
</feature>